<dbReference type="Gene3D" id="1.10.443.10">
    <property type="entry name" value="Intergrase catalytic core"/>
    <property type="match status" value="1"/>
</dbReference>
<evidence type="ECO:0000259" key="3">
    <source>
        <dbReference type="Pfam" id="PF13102"/>
    </source>
</evidence>
<evidence type="ECO:0000313" key="5">
    <source>
        <dbReference type="Proteomes" id="UP000249016"/>
    </source>
</evidence>
<comment type="caution">
    <text evidence="4">The sequence shown here is derived from an EMBL/GenBank/DDBJ whole genome shotgun (WGS) entry which is preliminary data.</text>
</comment>
<accession>A0A327NE53</accession>
<protein>
    <recommendedName>
        <fullName evidence="3">Phage integrase SAM-like domain-containing protein</fullName>
    </recommendedName>
</protein>
<dbReference type="EMBL" id="QLII01000001">
    <property type="protein sequence ID" value="RAI73245.1"/>
    <property type="molecule type" value="Genomic_DNA"/>
</dbReference>
<dbReference type="AlphaFoldDB" id="A0A327NE53"/>
<dbReference type="Proteomes" id="UP000249016">
    <property type="component" value="Unassembled WGS sequence"/>
</dbReference>
<dbReference type="InterPro" id="IPR013762">
    <property type="entry name" value="Integrase-like_cat_sf"/>
</dbReference>
<organism evidence="4 5">
    <name type="scientific">Spirosoma telluris</name>
    <dbReference type="NCBI Taxonomy" id="2183553"/>
    <lineage>
        <taxon>Bacteria</taxon>
        <taxon>Pseudomonadati</taxon>
        <taxon>Bacteroidota</taxon>
        <taxon>Cytophagia</taxon>
        <taxon>Cytophagales</taxon>
        <taxon>Cytophagaceae</taxon>
        <taxon>Spirosoma</taxon>
    </lineage>
</organism>
<dbReference type="InterPro" id="IPR025269">
    <property type="entry name" value="SAM-like_dom"/>
</dbReference>
<dbReference type="GO" id="GO:0015074">
    <property type="term" value="P:DNA integration"/>
    <property type="evidence" value="ECO:0007669"/>
    <property type="project" value="InterPro"/>
</dbReference>
<keyword evidence="5" id="KW-1185">Reference proteome</keyword>
<sequence length="415" mass="47746">MGRISLNIELDGKSDRMGRRTVYVRLHMQDQRPARISTNVKIENAEQCWAATDKTRKKTKNGIWLKWVVNDPNADSINAQIYAEYLRIEKFVESCQDPDSPDNLELLRYGLSPRSIADRYKNPIPELYFELTELALEKAKNHAVRTHTLRKTAVNLLAEYAPDGLTLKAVTPSFLDKFQDYLRESYISPRTGKLLIPSSINQYMESLSAVHNEILRIKGHSGKSAALQSPFSKIDPLPAKSAYKSKFNEEDIAKIKKTKVESTRRRVTPEEAFSLWMLSHLLAGARCSDILLLRYQNFDLDKDGHPVNLTYHMQKTGNRVEIPILEEAQNLLKRWWKQDAEPTDYLLPYLKPTEKYATYLNRDDLYGAPYEIRLQLSSRINYWDGQINKVLADIEKKVGLRGNFACITPVIALQI</sequence>
<dbReference type="GO" id="GO:0003677">
    <property type="term" value="F:DNA binding"/>
    <property type="evidence" value="ECO:0007669"/>
    <property type="project" value="UniProtKB-KW"/>
</dbReference>
<dbReference type="InterPro" id="IPR010998">
    <property type="entry name" value="Integrase_recombinase_N"/>
</dbReference>
<dbReference type="Pfam" id="PF13102">
    <property type="entry name" value="Phage_int_SAM_5"/>
    <property type="match status" value="1"/>
</dbReference>
<keyword evidence="1" id="KW-0238">DNA-binding</keyword>
<evidence type="ECO:0000313" key="4">
    <source>
        <dbReference type="EMBL" id="RAI73245.1"/>
    </source>
</evidence>
<evidence type="ECO:0000256" key="1">
    <source>
        <dbReference type="ARBA" id="ARBA00023125"/>
    </source>
</evidence>
<keyword evidence="2" id="KW-0233">DNA recombination</keyword>
<dbReference type="OrthoDB" id="1094492at2"/>
<dbReference type="Gene3D" id="1.10.150.130">
    <property type="match status" value="1"/>
</dbReference>
<proteinExistence type="predicted"/>
<dbReference type="RefSeq" id="WP_111340127.1">
    <property type="nucleotide sequence ID" value="NZ_QLII01000001.1"/>
</dbReference>
<reference evidence="4 5" key="1">
    <citation type="submission" date="2018-06" db="EMBL/GenBank/DDBJ databases">
        <title>Spirosoma sp. HMF3257 Genome sequencing and assembly.</title>
        <authorList>
            <person name="Kang H."/>
            <person name="Cha I."/>
            <person name="Kim H."/>
            <person name="Kang J."/>
            <person name="Joh K."/>
        </authorList>
    </citation>
    <scope>NUCLEOTIDE SEQUENCE [LARGE SCALE GENOMIC DNA]</scope>
    <source>
        <strain evidence="4 5">HMF3257</strain>
    </source>
</reference>
<dbReference type="SUPFAM" id="SSF56349">
    <property type="entry name" value="DNA breaking-rejoining enzymes"/>
    <property type="match status" value="1"/>
</dbReference>
<feature type="domain" description="Phage integrase SAM-like" evidence="3">
    <location>
        <begin position="135"/>
        <end position="213"/>
    </location>
</feature>
<dbReference type="InterPro" id="IPR011010">
    <property type="entry name" value="DNA_brk_join_enz"/>
</dbReference>
<dbReference type="GO" id="GO:0006310">
    <property type="term" value="P:DNA recombination"/>
    <property type="evidence" value="ECO:0007669"/>
    <property type="project" value="UniProtKB-KW"/>
</dbReference>
<gene>
    <name evidence="4" type="ORF">HMF3257_00295</name>
</gene>
<name>A0A327NE53_9BACT</name>
<evidence type="ECO:0000256" key="2">
    <source>
        <dbReference type="ARBA" id="ARBA00023172"/>
    </source>
</evidence>